<keyword evidence="9" id="KW-0472">Membrane</keyword>
<keyword evidence="7" id="KW-1133">Transmembrane helix</keyword>
<evidence type="ECO:0000313" key="13">
    <source>
        <dbReference type="Proteomes" id="UP000051952"/>
    </source>
</evidence>
<dbReference type="PANTHER" id="PTHR10027:SF10">
    <property type="entry name" value="SLOWPOKE 2, ISOFORM D"/>
    <property type="match status" value="1"/>
</dbReference>
<keyword evidence="4" id="KW-0812">Transmembrane</keyword>
<evidence type="ECO:0000256" key="9">
    <source>
        <dbReference type="ARBA" id="ARBA00023136"/>
    </source>
</evidence>
<name>A0A0S4J9V1_BODSA</name>
<evidence type="ECO:0000256" key="4">
    <source>
        <dbReference type="ARBA" id="ARBA00022692"/>
    </source>
</evidence>
<keyword evidence="6" id="KW-0630">Potassium</keyword>
<dbReference type="OrthoDB" id="257992at2759"/>
<evidence type="ECO:0000256" key="2">
    <source>
        <dbReference type="ARBA" id="ARBA00022448"/>
    </source>
</evidence>
<evidence type="ECO:0000256" key="11">
    <source>
        <dbReference type="SAM" id="MobiDB-lite"/>
    </source>
</evidence>
<evidence type="ECO:0000256" key="3">
    <source>
        <dbReference type="ARBA" id="ARBA00022538"/>
    </source>
</evidence>
<keyword evidence="3" id="KW-0633">Potassium transport</keyword>
<evidence type="ECO:0000256" key="10">
    <source>
        <dbReference type="ARBA" id="ARBA00023303"/>
    </source>
</evidence>
<keyword evidence="8" id="KW-0406">Ion transport</keyword>
<feature type="region of interest" description="Disordered" evidence="11">
    <location>
        <begin position="424"/>
        <end position="448"/>
    </location>
</feature>
<evidence type="ECO:0000256" key="6">
    <source>
        <dbReference type="ARBA" id="ARBA00022958"/>
    </source>
</evidence>
<keyword evidence="13" id="KW-1185">Reference proteome</keyword>
<evidence type="ECO:0000256" key="7">
    <source>
        <dbReference type="ARBA" id="ARBA00022989"/>
    </source>
</evidence>
<evidence type="ECO:0000256" key="1">
    <source>
        <dbReference type="ARBA" id="ARBA00004141"/>
    </source>
</evidence>
<dbReference type="Proteomes" id="UP000051952">
    <property type="component" value="Unassembled WGS sequence"/>
</dbReference>
<proteinExistence type="predicted"/>
<protein>
    <submittedName>
        <fullName evidence="12">Uncharacterized protein</fullName>
    </submittedName>
</protein>
<dbReference type="GO" id="GO:0016020">
    <property type="term" value="C:membrane"/>
    <property type="evidence" value="ECO:0007669"/>
    <property type="project" value="UniProtKB-SubCell"/>
</dbReference>
<gene>
    <name evidence="12" type="ORF">BSAL_14750</name>
</gene>
<sequence>MTMMGTMMQGTSLGEAGMMAALLERYPFVDRAPHGMDLGCLVLDIADCSVIESMLSQYDSAATPEGKDKAATNINAFLCGLADAQLSRVLDVERRRRQLERDRVEQFVLIDQATSVSSTMLSEFDEDFSATMAEQNLVMMMQCIRSIYVRSCMTLLSLNVLNERFQRQWLHHFGSPLRLVKGQGTLLSHVEHSLRLNRSHANVRGVLIYCSQQGLREYEDVPILTVEKNVQAMLQEGILRGVLDPNQERNVIVELRTFTSCPFFHPQHRDPEWRRVGEESFQSSLSFMMGKCFSGDMLQTLLVHGFYHPALLKWYELLLNVSVRDAHVDLELNEHHTNRTRFKFYGNKAMKLSTFADAFRAILRHRKSIAVGVFRRFPKEEGLEGTPRYFITNPDPSMPLLEDDVVYALYAGRVAGISRAEAPLSSGDTSLEASIHLTPGEAVETGAH</sequence>
<keyword evidence="5" id="KW-0631">Potassium channel</keyword>
<organism evidence="12 13">
    <name type="scientific">Bodo saltans</name>
    <name type="common">Flagellated protozoan</name>
    <dbReference type="NCBI Taxonomy" id="75058"/>
    <lineage>
        <taxon>Eukaryota</taxon>
        <taxon>Discoba</taxon>
        <taxon>Euglenozoa</taxon>
        <taxon>Kinetoplastea</taxon>
        <taxon>Metakinetoplastina</taxon>
        <taxon>Eubodonida</taxon>
        <taxon>Bodonidae</taxon>
        <taxon>Bodo</taxon>
    </lineage>
</organism>
<dbReference type="GO" id="GO:0005267">
    <property type="term" value="F:potassium channel activity"/>
    <property type="evidence" value="ECO:0007669"/>
    <property type="project" value="UniProtKB-KW"/>
</dbReference>
<dbReference type="PANTHER" id="PTHR10027">
    <property type="entry name" value="CALCIUM-ACTIVATED POTASSIUM CHANNEL ALPHA CHAIN"/>
    <property type="match status" value="1"/>
</dbReference>
<evidence type="ECO:0000313" key="12">
    <source>
        <dbReference type="EMBL" id="CUG88287.1"/>
    </source>
</evidence>
<dbReference type="InterPro" id="IPR047871">
    <property type="entry name" value="K_chnl_Slo-like"/>
</dbReference>
<evidence type="ECO:0000256" key="5">
    <source>
        <dbReference type="ARBA" id="ARBA00022826"/>
    </source>
</evidence>
<keyword evidence="10" id="KW-0407">Ion channel</keyword>
<keyword evidence="2" id="KW-0813">Transport</keyword>
<dbReference type="EMBL" id="CYKH01001630">
    <property type="protein sequence ID" value="CUG88287.1"/>
    <property type="molecule type" value="Genomic_DNA"/>
</dbReference>
<accession>A0A0S4J9V1</accession>
<reference evidence="13" key="1">
    <citation type="submission" date="2015-09" db="EMBL/GenBank/DDBJ databases">
        <authorList>
            <consortium name="Pathogen Informatics"/>
        </authorList>
    </citation>
    <scope>NUCLEOTIDE SEQUENCE [LARGE SCALE GENOMIC DNA]</scope>
    <source>
        <strain evidence="13">Lake Konstanz</strain>
    </source>
</reference>
<evidence type="ECO:0000256" key="8">
    <source>
        <dbReference type="ARBA" id="ARBA00023065"/>
    </source>
</evidence>
<dbReference type="AlphaFoldDB" id="A0A0S4J9V1"/>
<dbReference type="VEuPathDB" id="TriTrypDB:BSAL_14750"/>
<comment type="subcellular location">
    <subcellularLocation>
        <location evidence="1">Membrane</location>
        <topology evidence="1">Multi-pass membrane protein</topology>
    </subcellularLocation>
</comment>